<dbReference type="RefSeq" id="WP_378134087.1">
    <property type="nucleotide sequence ID" value="NZ_JBHSMI010000025.1"/>
</dbReference>
<dbReference type="Gene3D" id="2.60.40.1080">
    <property type="match status" value="2"/>
</dbReference>
<dbReference type="EMBL" id="JBHSMI010000025">
    <property type="protein sequence ID" value="MFC5404107.1"/>
    <property type="molecule type" value="Genomic_DNA"/>
</dbReference>
<feature type="domain" description="BIG2" evidence="2">
    <location>
        <begin position="701"/>
        <end position="777"/>
    </location>
</feature>
<evidence type="ECO:0000256" key="1">
    <source>
        <dbReference type="SAM" id="SignalP"/>
    </source>
</evidence>
<feature type="chain" id="PRO_5047264690" evidence="1">
    <location>
        <begin position="24"/>
        <end position="912"/>
    </location>
</feature>
<dbReference type="SUPFAM" id="SSF49373">
    <property type="entry name" value="Invasin/intimin cell-adhesion fragments"/>
    <property type="match status" value="2"/>
</dbReference>
<dbReference type="Pfam" id="PF02368">
    <property type="entry name" value="Big_2"/>
    <property type="match status" value="2"/>
</dbReference>
<dbReference type="Proteomes" id="UP001596113">
    <property type="component" value="Unassembled WGS sequence"/>
</dbReference>
<evidence type="ECO:0000313" key="3">
    <source>
        <dbReference type="EMBL" id="MFC5404107.1"/>
    </source>
</evidence>
<protein>
    <submittedName>
        <fullName evidence="3">Ig-like domain-containing protein</fullName>
    </submittedName>
</protein>
<accession>A0ABW0HYJ3</accession>
<dbReference type="InterPro" id="IPR008964">
    <property type="entry name" value="Invasin/intimin_cell_adhesion"/>
</dbReference>
<evidence type="ECO:0000313" key="4">
    <source>
        <dbReference type="Proteomes" id="UP001596113"/>
    </source>
</evidence>
<dbReference type="Pfam" id="PF01120">
    <property type="entry name" value="Alpha_L_fucos"/>
    <property type="match status" value="1"/>
</dbReference>
<comment type="caution">
    <text evidence="3">The sequence shown here is derived from an EMBL/GenBank/DDBJ whole genome shotgun (WGS) entry which is preliminary data.</text>
</comment>
<dbReference type="InterPro" id="IPR057739">
    <property type="entry name" value="Glyco_hydro_29_N"/>
</dbReference>
<keyword evidence="1" id="KW-0732">Signal</keyword>
<dbReference type="InterPro" id="IPR017853">
    <property type="entry name" value="GH"/>
</dbReference>
<dbReference type="SUPFAM" id="SSF49785">
    <property type="entry name" value="Galactose-binding domain-like"/>
    <property type="match status" value="3"/>
</dbReference>
<gene>
    <name evidence="3" type="ORF">ACFPOF_15290</name>
</gene>
<dbReference type="SUPFAM" id="SSF51445">
    <property type="entry name" value="(Trans)glycosidases"/>
    <property type="match status" value="1"/>
</dbReference>
<proteinExistence type="predicted"/>
<evidence type="ECO:0000259" key="2">
    <source>
        <dbReference type="SMART" id="SM00635"/>
    </source>
</evidence>
<dbReference type="InterPro" id="IPR055826">
    <property type="entry name" value="DUF7402"/>
</dbReference>
<keyword evidence="4" id="KW-1185">Reference proteome</keyword>
<dbReference type="Pfam" id="PF24135">
    <property type="entry name" value="DUF7402"/>
    <property type="match status" value="3"/>
</dbReference>
<feature type="domain" description="BIG2" evidence="2">
    <location>
        <begin position="613"/>
        <end position="690"/>
    </location>
</feature>
<name>A0ABW0HYJ3_9BACL</name>
<dbReference type="InterPro" id="IPR008979">
    <property type="entry name" value="Galactose-bd-like_sf"/>
</dbReference>
<sequence>MFKKTTKTLLAVLVMMSTYFSMAQFAFATPYNPNTYWFMNAKYGVFVHYLNHIQNGVDQFGTVKNTLLTQGKAGTSWDEVVNDFNVNTFADQMEQAGAKYVIFTVQQVSQYMIAPNATYDQYTGYQPGEATSHRDLISDLYDALNPKDIKLMLYWTGDGPRWDEKASAGLGYSGINDTFVKRWSNVAKEYSLRYGNKIAGWWVDGCYSDTGSGSDYNTARLQTLSDALKAGNPNAIVALNPGITDPVRAYGSSFEDYTAGEHDSLPVLPTSRFVNGEQWHTLTHLGKTWANTDLQFSNSQIIDYLQNASSIGAVVSLDVALFRDGSIGSDSLSQLQAIKAALSSVHRKPYNLSLTATATASSQFNSNYVPSKAIDNSIASDWASLGELNPWIRMDWSSSQTINKITFNDRPNGTDWAPGGTLTFSDGSSVTVTGIPNDGSAYSVTFPDKTVTWVKFQVSGGSGSNVGLAEFQAYRSTNVASTSITTASSSFDSRYTPDKAIDGIISQHGTGEWASLHELNPWIKLDWNTSQLINKITFYDRPNTTDWTPGGTLTFSDGSTLEVTGIPNDGSAYSVTFPNKYVSWVKFQVANGSGSNVGLSELKVFSDGILSQPVTGITLSANALTLSAGQIYSLKPIILPLSAINQAVSWSSSNPSVATVNSSGVVTAVANGSATITVTTADGNKTDTSAITVAPPPSPVPVTGVSLSPSSATLDINTVMDLTPTIAPSNATNQKATWSSNKPSVATVVNGVVRTFAAGSALITVTTADGSYTATSSITVIHNLVGTATATASSVFNSNYAASKAIDGVTGVHGSGEWASLGQLNPWLQLDWSSSQTMNKITFFDRPNTTDWAPGGTLTFSDGSSLTVTGIPNDGSAYSVTFPNKTVTWVRFQVSGGSGSNVGLSEMQVYAP</sequence>
<dbReference type="SMART" id="SM00635">
    <property type="entry name" value="BID_2"/>
    <property type="match status" value="2"/>
</dbReference>
<reference evidence="4" key="1">
    <citation type="journal article" date="2019" name="Int. J. Syst. Evol. Microbiol.">
        <title>The Global Catalogue of Microorganisms (GCM) 10K type strain sequencing project: providing services to taxonomists for standard genome sequencing and annotation.</title>
        <authorList>
            <consortium name="The Broad Institute Genomics Platform"/>
            <consortium name="The Broad Institute Genome Sequencing Center for Infectious Disease"/>
            <person name="Wu L."/>
            <person name="Ma J."/>
        </authorList>
    </citation>
    <scope>NUCLEOTIDE SEQUENCE [LARGE SCALE GENOMIC DNA]</scope>
    <source>
        <strain evidence="4">CGMCC 1.18575</strain>
    </source>
</reference>
<dbReference type="InterPro" id="IPR003343">
    <property type="entry name" value="Big_2"/>
</dbReference>
<dbReference type="Gene3D" id="2.60.120.260">
    <property type="entry name" value="Galactose-binding domain-like"/>
    <property type="match status" value="3"/>
</dbReference>
<dbReference type="Gene3D" id="3.20.20.80">
    <property type="entry name" value="Glycosidases"/>
    <property type="match status" value="1"/>
</dbReference>
<organism evidence="3 4">
    <name type="scientific">Cohnella soli</name>
    <dbReference type="NCBI Taxonomy" id="425005"/>
    <lineage>
        <taxon>Bacteria</taxon>
        <taxon>Bacillati</taxon>
        <taxon>Bacillota</taxon>
        <taxon>Bacilli</taxon>
        <taxon>Bacillales</taxon>
        <taxon>Paenibacillaceae</taxon>
        <taxon>Cohnella</taxon>
    </lineage>
</organism>
<feature type="signal peptide" evidence="1">
    <location>
        <begin position="1"/>
        <end position="23"/>
    </location>
</feature>